<keyword evidence="2" id="KW-1185">Reference proteome</keyword>
<protein>
    <submittedName>
        <fullName evidence="1">Uncharacterized protein</fullName>
    </submittedName>
</protein>
<name>A0A425Y8U4_9BACT</name>
<evidence type="ECO:0000313" key="1">
    <source>
        <dbReference type="EMBL" id="RRG24744.1"/>
    </source>
</evidence>
<sequence>MNIPLQTESQELRWETKHQMKLQIIDEVETFLHPPTIFLTGIIHSILSYSESDLTSVLRKNYLNEIIARFCLLPSKERTALIPLCQLTLEKDNGDKLLSNYDLNSRQYSFISSLFEEMQTNFEAQINSSSSPHIVPLAFITELTTKQLKFLYKELRKADYIDHRTSEETFVMVFSGVPISELKGETIIWTNKGRTTHKPNAKTLYELLFLLKKHMPHEILTVTTSKRIYERFVTEKKANNLYSKINKCFSGLNGVNEKNPNIEFSEPQGGSPDKDKLKEIVTAMENI</sequence>
<comment type="caution">
    <text evidence="1">The sequence shown here is derived from an EMBL/GenBank/DDBJ whole genome shotgun (WGS) entry which is preliminary data.</text>
</comment>
<dbReference type="EMBL" id="QQWG01000001">
    <property type="protein sequence ID" value="RRG24744.1"/>
    <property type="molecule type" value="Genomic_DNA"/>
</dbReference>
<proteinExistence type="predicted"/>
<dbReference type="Proteomes" id="UP000285794">
    <property type="component" value="Unassembled WGS sequence"/>
</dbReference>
<accession>A0A425Y8U4</accession>
<evidence type="ECO:0000313" key="2">
    <source>
        <dbReference type="Proteomes" id="UP000285794"/>
    </source>
</evidence>
<dbReference type="RefSeq" id="WP_125029153.1">
    <property type="nucleotide sequence ID" value="NZ_JAPXVP010000001.1"/>
</dbReference>
<organism evidence="1 2">
    <name type="scientific">Ancylomarina euxinus</name>
    <dbReference type="NCBI Taxonomy" id="2283627"/>
    <lineage>
        <taxon>Bacteria</taxon>
        <taxon>Pseudomonadati</taxon>
        <taxon>Bacteroidota</taxon>
        <taxon>Bacteroidia</taxon>
        <taxon>Marinilabiliales</taxon>
        <taxon>Marinifilaceae</taxon>
        <taxon>Ancylomarina</taxon>
    </lineage>
</organism>
<gene>
    <name evidence="1" type="ORF">DWB61_01670</name>
</gene>
<reference evidence="1 2" key="1">
    <citation type="submission" date="2018-07" db="EMBL/GenBank/DDBJ databases">
        <title>Draft genome sequence of Ancylomarina sp. M1P.</title>
        <authorList>
            <person name="Yadav S."/>
            <person name="Villanueva L."/>
            <person name="Damste J.S.S."/>
        </authorList>
    </citation>
    <scope>NUCLEOTIDE SEQUENCE [LARGE SCALE GENOMIC DNA]</scope>
    <source>
        <strain evidence="1 2">M1P</strain>
    </source>
</reference>
<dbReference type="AlphaFoldDB" id="A0A425Y8U4"/>